<feature type="domain" description="Glycosyl hydrolase 94 catalytic" evidence="5">
    <location>
        <begin position="309"/>
        <end position="719"/>
    </location>
</feature>
<keyword evidence="1 6" id="KW-0328">Glycosyltransferase</keyword>
<dbReference type="GO" id="GO:0016757">
    <property type="term" value="F:glycosyltransferase activity"/>
    <property type="evidence" value="ECO:0007669"/>
    <property type="project" value="UniProtKB-KW"/>
</dbReference>
<dbReference type="InterPro" id="IPR033432">
    <property type="entry name" value="GH94_catalytic"/>
</dbReference>
<evidence type="ECO:0000256" key="2">
    <source>
        <dbReference type="ARBA" id="ARBA00022679"/>
    </source>
</evidence>
<comment type="caution">
    <text evidence="6">The sequence shown here is derived from an EMBL/GenBank/DDBJ whole genome shotgun (WGS) entry which is preliminary data.</text>
</comment>
<dbReference type="Pfam" id="PF03633">
    <property type="entry name" value="Glyco_hydro_65C"/>
    <property type="match status" value="1"/>
</dbReference>
<evidence type="ECO:0000313" key="6">
    <source>
        <dbReference type="EMBL" id="OIR01837.1"/>
    </source>
</evidence>
<organism evidence="6">
    <name type="scientific">mine drainage metagenome</name>
    <dbReference type="NCBI Taxonomy" id="410659"/>
    <lineage>
        <taxon>unclassified sequences</taxon>
        <taxon>metagenomes</taxon>
        <taxon>ecological metagenomes</taxon>
    </lineage>
</organism>
<dbReference type="InterPro" id="IPR037018">
    <property type="entry name" value="GH65_N"/>
</dbReference>
<evidence type="ECO:0000259" key="5">
    <source>
        <dbReference type="Pfam" id="PF17167"/>
    </source>
</evidence>
<dbReference type="Gene3D" id="1.20.890.20">
    <property type="entry name" value="mpn423 like domain"/>
    <property type="match status" value="1"/>
</dbReference>
<feature type="domain" description="Glycosyl hydrolase 94 supersandwich" evidence="4">
    <location>
        <begin position="12"/>
        <end position="282"/>
    </location>
</feature>
<dbReference type="SUPFAM" id="SSF48208">
    <property type="entry name" value="Six-hairpin glycosidases"/>
    <property type="match status" value="1"/>
</dbReference>
<dbReference type="InterPro" id="IPR011013">
    <property type="entry name" value="Gal_mutarotase_sf_dom"/>
</dbReference>
<dbReference type="InterPro" id="IPR037828">
    <property type="entry name" value="GH94N_ChBP"/>
</dbReference>
<sequence length="796" mass="89475">MANYGHFDDRNKEYVITRPDTPRPWSNYLGSLDYGAIITNNAGGYSFYKSALGSRFLRLRSNSVPMDQPGRYFYLRDRDSGDYWSSSWQPVGKPLSRYKSHCRHGTAYTIIESRYSGIEMESTYFVPLDQAFEYWRLRVTNRSKAVRRLSVFTYCEMASPWHMPNDLTNLQYSQFITKATVEREMLGMAVHPYHAFDPDQLMGCHRLWMTLTGAPLAGYETVRERFLGSVYNTYANPQAVIDGRCSNFLAEGENAIGTLQGDIELQPGETRELIAMLGLGTPDSHGYRTRETFGKPERCEEELQKLKAHWHGLLAGVTVKTPDSDFDHMANVWGAYNALITYTWSRHASLIYNGERDGLGFRDTVQDFLGAMPHLKDRIRERLELMLSGQVSNGGAMPVVKPFDHKPGTMPPPKPEEYRSDDCQWFFNAIPDYVAETGDLGFYDTVVPYADEGEATVLGHLRRALEFNLERSGRNGLPCGLHADWNDCVKMGYNGESVMVAFQLRFGLATYATICDRLGRSEESAWARGELARLEAAIQAAAWDGEWYLWAIGADGHRYGSKAESEGRIYINTQVWAVISGAAPTAQGRSAMDALKRELATPYGVMLSAPPFTHTPPTVMGGVIYNHGIKENAGIFCHTQSWAVMAEALLGDGDQAFAYYRAFMPSAYNDRAELREIEPYVHCQTTYATCNRNAGKSRVPWLSGTASWSHHSALQWILGIRPEIDGLRIDPCIPKAWPGFRVTRVFRGRTLRIEVKNPNGLCRGVSSLRIGRKTVQGNLVPVDLLEDDLKIVATLG</sequence>
<dbReference type="Gene3D" id="2.70.98.40">
    <property type="entry name" value="Glycoside hydrolase, family 65, N-terminal domain"/>
    <property type="match status" value="1"/>
</dbReference>
<evidence type="ECO:0000256" key="1">
    <source>
        <dbReference type="ARBA" id="ARBA00022676"/>
    </source>
</evidence>
<dbReference type="Pfam" id="PF06165">
    <property type="entry name" value="GH94_b-supersand"/>
    <property type="match status" value="1"/>
</dbReference>
<gene>
    <name evidence="6" type="primary">chbP_3</name>
    <name evidence="6" type="ORF">GALL_161390</name>
</gene>
<dbReference type="GO" id="GO:0030246">
    <property type="term" value="F:carbohydrate binding"/>
    <property type="evidence" value="ECO:0007669"/>
    <property type="project" value="InterPro"/>
</dbReference>
<dbReference type="SMART" id="SM01068">
    <property type="entry name" value="CBM_X"/>
    <property type="match status" value="1"/>
</dbReference>
<dbReference type="GO" id="GO:0005975">
    <property type="term" value="P:carbohydrate metabolic process"/>
    <property type="evidence" value="ECO:0007669"/>
    <property type="project" value="InterPro"/>
</dbReference>
<name>A0A1J5SCB3_9ZZZZ</name>
<dbReference type="SUPFAM" id="SSF74650">
    <property type="entry name" value="Galactose mutarotase-like"/>
    <property type="match status" value="1"/>
</dbReference>
<dbReference type="PANTHER" id="PTHR37469:SF3">
    <property type="entry name" value="PUTATIVE-RELATED"/>
    <property type="match status" value="1"/>
</dbReference>
<dbReference type="PANTHER" id="PTHR37469">
    <property type="entry name" value="CELLOBIONIC ACID PHOSPHORYLASE-RELATED"/>
    <property type="match status" value="1"/>
</dbReference>
<protein>
    <submittedName>
        <fullName evidence="6">N,N'-diacetylchitobiose phosphorylase</fullName>
        <ecNumber evidence="6">2.4.1.280</ecNumber>
    </submittedName>
</protein>
<reference evidence="6" key="1">
    <citation type="submission" date="2016-10" db="EMBL/GenBank/DDBJ databases">
        <title>Sequence of Gallionella enrichment culture.</title>
        <authorList>
            <person name="Poehlein A."/>
            <person name="Muehling M."/>
            <person name="Daniel R."/>
        </authorList>
    </citation>
    <scope>NUCLEOTIDE SEQUENCE</scope>
</reference>
<dbReference type="InterPro" id="IPR008928">
    <property type="entry name" value="6-hairpin_glycosidase_sf"/>
</dbReference>
<dbReference type="Gene3D" id="1.50.10.10">
    <property type="match status" value="1"/>
</dbReference>
<dbReference type="Gene3D" id="2.60.420.10">
    <property type="entry name" value="Maltose phosphorylase, domain 3"/>
    <property type="match status" value="1"/>
</dbReference>
<dbReference type="CDD" id="cd11755">
    <property type="entry name" value="GH94N_ChBP_like"/>
    <property type="match status" value="1"/>
</dbReference>
<dbReference type="EC" id="2.4.1.280" evidence="6"/>
<dbReference type="Pfam" id="PF17167">
    <property type="entry name" value="Glyco_hydro_94"/>
    <property type="match status" value="1"/>
</dbReference>
<dbReference type="AlphaFoldDB" id="A0A1J5SCB3"/>
<dbReference type="InterPro" id="IPR052047">
    <property type="entry name" value="GH94_Enzymes"/>
</dbReference>
<keyword evidence="2 6" id="KW-0808">Transferase</keyword>
<accession>A0A1J5SCB3</accession>
<feature type="domain" description="Glycoside hydrolase family 65 C-terminal" evidence="3">
    <location>
        <begin position="723"/>
        <end position="757"/>
    </location>
</feature>
<dbReference type="InterPro" id="IPR012341">
    <property type="entry name" value="6hp_glycosidase-like_sf"/>
</dbReference>
<dbReference type="InterPro" id="IPR010383">
    <property type="entry name" value="Glyco_hydrolase_94_b-supersand"/>
</dbReference>
<dbReference type="InterPro" id="IPR005194">
    <property type="entry name" value="Glyco_hydro_65_C"/>
</dbReference>
<dbReference type="EMBL" id="MLJW01000080">
    <property type="protein sequence ID" value="OIR01837.1"/>
    <property type="molecule type" value="Genomic_DNA"/>
</dbReference>
<evidence type="ECO:0000259" key="4">
    <source>
        <dbReference type="Pfam" id="PF06165"/>
    </source>
</evidence>
<evidence type="ECO:0000259" key="3">
    <source>
        <dbReference type="Pfam" id="PF03633"/>
    </source>
</evidence>
<proteinExistence type="predicted"/>